<reference evidence="1" key="1">
    <citation type="journal article" name="BMC Genomics">
        <title>Long-read sequencing and de novo genome assembly of marine medaka (Oryzias melastigma).</title>
        <authorList>
            <person name="Liang P."/>
            <person name="Saqib H.S.A."/>
            <person name="Ni X."/>
            <person name="Shen Y."/>
        </authorList>
    </citation>
    <scope>NUCLEOTIDE SEQUENCE</scope>
    <source>
        <strain evidence="1">Bigg-433</strain>
    </source>
</reference>
<organism evidence="1 2">
    <name type="scientific">Oryzias melastigma</name>
    <name type="common">Marine medaka</name>
    <dbReference type="NCBI Taxonomy" id="30732"/>
    <lineage>
        <taxon>Eukaryota</taxon>
        <taxon>Metazoa</taxon>
        <taxon>Chordata</taxon>
        <taxon>Craniata</taxon>
        <taxon>Vertebrata</taxon>
        <taxon>Euteleostomi</taxon>
        <taxon>Actinopterygii</taxon>
        <taxon>Neopterygii</taxon>
        <taxon>Teleostei</taxon>
        <taxon>Neoteleostei</taxon>
        <taxon>Acanthomorphata</taxon>
        <taxon>Ovalentaria</taxon>
        <taxon>Atherinomorphae</taxon>
        <taxon>Beloniformes</taxon>
        <taxon>Adrianichthyidae</taxon>
        <taxon>Oryziinae</taxon>
        <taxon>Oryzias</taxon>
    </lineage>
</organism>
<evidence type="ECO:0000313" key="1">
    <source>
        <dbReference type="EMBL" id="KAF6721055.1"/>
    </source>
</evidence>
<dbReference type="AlphaFoldDB" id="A0A834F104"/>
<protein>
    <submittedName>
        <fullName evidence="1">Uncharacterized protein</fullName>
    </submittedName>
</protein>
<name>A0A834F104_ORYME</name>
<dbReference type="Proteomes" id="UP000646548">
    <property type="component" value="Unassembled WGS sequence"/>
</dbReference>
<sequence length="114" mass="12605">MKNFQLSTSLRALLKELTCDCDSDDSAPCRMKAVSRPLTDLIFALQAALMKERVRNDRSISVELVWTSQQEGFRIGSRPSPQCHFTLTESGGQTPVPGIKASRIKAAKQSLCFS</sequence>
<dbReference type="EMBL" id="WKFB01000507">
    <property type="protein sequence ID" value="KAF6721055.1"/>
    <property type="molecule type" value="Genomic_DNA"/>
</dbReference>
<evidence type="ECO:0000313" key="2">
    <source>
        <dbReference type="Proteomes" id="UP000646548"/>
    </source>
</evidence>
<accession>A0A834F104</accession>
<gene>
    <name evidence="1" type="ORF">FQA47_003307</name>
</gene>
<comment type="caution">
    <text evidence="1">The sequence shown here is derived from an EMBL/GenBank/DDBJ whole genome shotgun (WGS) entry which is preliminary data.</text>
</comment>
<proteinExistence type="predicted"/>